<dbReference type="EMBL" id="CP157484">
    <property type="protein sequence ID" value="XBO38529.1"/>
    <property type="molecule type" value="Genomic_DNA"/>
</dbReference>
<feature type="transmembrane region" description="Helical" evidence="7">
    <location>
        <begin position="272"/>
        <end position="295"/>
    </location>
</feature>
<evidence type="ECO:0000256" key="6">
    <source>
        <dbReference type="ARBA" id="ARBA00023136"/>
    </source>
</evidence>
<evidence type="ECO:0000256" key="1">
    <source>
        <dbReference type="ARBA" id="ARBA00004651"/>
    </source>
</evidence>
<protein>
    <submittedName>
        <fullName evidence="9">ABC transporter permease</fullName>
    </submittedName>
</protein>
<evidence type="ECO:0000313" key="9">
    <source>
        <dbReference type="EMBL" id="XBO38529.1"/>
    </source>
</evidence>
<reference evidence="9" key="1">
    <citation type="submission" date="2024-05" db="EMBL/GenBank/DDBJ databases">
        <authorList>
            <person name="Kim S."/>
            <person name="Heo J."/>
            <person name="Choi H."/>
            <person name="Choi Y."/>
            <person name="Kwon S.-W."/>
            <person name="Kim Y."/>
        </authorList>
    </citation>
    <scope>NUCLEOTIDE SEQUENCE</scope>
    <source>
        <strain evidence="9">KACC 23698</strain>
    </source>
</reference>
<accession>A0AAU7JES8</accession>
<evidence type="ECO:0000256" key="5">
    <source>
        <dbReference type="ARBA" id="ARBA00022989"/>
    </source>
</evidence>
<keyword evidence="6 7" id="KW-0472">Membrane</keyword>
<dbReference type="SUPFAM" id="SSF161098">
    <property type="entry name" value="MetI-like"/>
    <property type="match status" value="1"/>
</dbReference>
<keyword evidence="5 7" id="KW-1133">Transmembrane helix</keyword>
<feature type="transmembrane region" description="Helical" evidence="7">
    <location>
        <begin position="172"/>
        <end position="191"/>
    </location>
</feature>
<dbReference type="Pfam" id="PF19300">
    <property type="entry name" value="BPD_transp_1_N"/>
    <property type="match status" value="1"/>
</dbReference>
<feature type="transmembrane region" description="Helical" evidence="7">
    <location>
        <begin position="98"/>
        <end position="122"/>
    </location>
</feature>
<keyword evidence="3" id="KW-1003">Cell membrane</keyword>
<dbReference type="GO" id="GO:0071916">
    <property type="term" value="F:dipeptide transmembrane transporter activity"/>
    <property type="evidence" value="ECO:0007669"/>
    <property type="project" value="TreeGrafter"/>
</dbReference>
<feature type="domain" description="ABC transmembrane type-1" evidence="8">
    <location>
        <begin position="94"/>
        <end position="295"/>
    </location>
</feature>
<feature type="transmembrane region" description="Helical" evidence="7">
    <location>
        <begin position="12"/>
        <end position="30"/>
    </location>
</feature>
<dbReference type="InterPro" id="IPR000515">
    <property type="entry name" value="MetI-like"/>
</dbReference>
<dbReference type="GO" id="GO:0005886">
    <property type="term" value="C:plasma membrane"/>
    <property type="evidence" value="ECO:0007669"/>
    <property type="project" value="UniProtKB-SubCell"/>
</dbReference>
<proteinExistence type="inferred from homology"/>
<dbReference type="CDD" id="cd06261">
    <property type="entry name" value="TM_PBP2"/>
    <property type="match status" value="1"/>
</dbReference>
<evidence type="ECO:0000256" key="3">
    <source>
        <dbReference type="ARBA" id="ARBA00022475"/>
    </source>
</evidence>
<dbReference type="AlphaFoldDB" id="A0AAU7JES8"/>
<dbReference type="RefSeq" id="WP_406855367.1">
    <property type="nucleotide sequence ID" value="NZ_CP157484.1"/>
</dbReference>
<dbReference type="Gene3D" id="1.10.3720.10">
    <property type="entry name" value="MetI-like"/>
    <property type="match status" value="1"/>
</dbReference>
<dbReference type="PROSITE" id="PS50928">
    <property type="entry name" value="ABC_TM1"/>
    <property type="match status" value="1"/>
</dbReference>
<evidence type="ECO:0000256" key="4">
    <source>
        <dbReference type="ARBA" id="ARBA00022692"/>
    </source>
</evidence>
<dbReference type="PANTHER" id="PTHR43163">
    <property type="entry name" value="DIPEPTIDE TRANSPORT SYSTEM PERMEASE PROTEIN DPPB-RELATED"/>
    <property type="match status" value="1"/>
</dbReference>
<feature type="transmembrane region" description="Helical" evidence="7">
    <location>
        <begin position="226"/>
        <end position="252"/>
    </location>
</feature>
<feature type="transmembrane region" description="Helical" evidence="7">
    <location>
        <begin position="134"/>
        <end position="160"/>
    </location>
</feature>
<evidence type="ECO:0000259" key="8">
    <source>
        <dbReference type="PROSITE" id="PS50928"/>
    </source>
</evidence>
<keyword evidence="2 7" id="KW-0813">Transport</keyword>
<dbReference type="InterPro" id="IPR035906">
    <property type="entry name" value="MetI-like_sf"/>
</dbReference>
<gene>
    <name evidence="9" type="ORF">ABEG18_22975</name>
</gene>
<evidence type="ECO:0000256" key="2">
    <source>
        <dbReference type="ARBA" id="ARBA00022448"/>
    </source>
</evidence>
<sequence>MAAFLARRFAQALLTIFGVATLIFFLQRLTGDPTYLLVPETATPADIDAMRRTLGFDRPLIVQYVAFLADLARFDLGRSVIQNVPVTTIIASRVPYTLALAAGAFVVACGVGIPVGVALALWRDSLAARALAGLVLAAQSMPTFWSGILLILVFAVTLGWLPPSSTGGFSHIVMPSIALGLLSMATFARITRTSLLDELSRDYVRTARARGVGKGRLLARHLARNAAIPVITVAALEISNLLAGAVIVETVFAWPGLGQVTVQSILARDFLVVQGVVLLGAVVTVALNLAADLLYSAVDPRIRLEGGRA</sequence>
<comment type="similarity">
    <text evidence="7">Belongs to the binding-protein-dependent transport system permease family.</text>
</comment>
<name>A0AAU7JES8_9HYPH</name>
<dbReference type="Pfam" id="PF00528">
    <property type="entry name" value="BPD_transp_1"/>
    <property type="match status" value="1"/>
</dbReference>
<comment type="subcellular location">
    <subcellularLocation>
        <location evidence="1 7">Cell membrane</location>
        <topology evidence="1 7">Multi-pass membrane protein</topology>
    </subcellularLocation>
</comment>
<dbReference type="PANTHER" id="PTHR43163:SF6">
    <property type="entry name" value="DIPEPTIDE TRANSPORT SYSTEM PERMEASE PROTEIN DPPB-RELATED"/>
    <property type="match status" value="1"/>
</dbReference>
<organism evidence="9">
    <name type="scientific">Alsobacter sp. KACC 23698</name>
    <dbReference type="NCBI Taxonomy" id="3149229"/>
    <lineage>
        <taxon>Bacteria</taxon>
        <taxon>Pseudomonadati</taxon>
        <taxon>Pseudomonadota</taxon>
        <taxon>Alphaproteobacteria</taxon>
        <taxon>Hyphomicrobiales</taxon>
        <taxon>Alsobacteraceae</taxon>
        <taxon>Alsobacter</taxon>
    </lineage>
</organism>
<dbReference type="InterPro" id="IPR045621">
    <property type="entry name" value="BPD_transp_1_N"/>
</dbReference>
<keyword evidence="4 7" id="KW-0812">Transmembrane</keyword>
<evidence type="ECO:0000256" key="7">
    <source>
        <dbReference type="RuleBase" id="RU363032"/>
    </source>
</evidence>